<evidence type="ECO:0000313" key="2">
    <source>
        <dbReference type="Proteomes" id="UP000183567"/>
    </source>
</evidence>
<reference evidence="1 2" key="1">
    <citation type="submission" date="2016-03" db="EMBL/GenBank/DDBJ databases">
        <title>Comparative genomics of the ectomycorrhizal sister species Rhizopogon vinicolor and Rhizopogon vesiculosus (Basidiomycota: Boletales) reveals a divergence of the mating type B locus.</title>
        <authorList>
            <person name="Mujic A.B."/>
            <person name="Kuo A."/>
            <person name="Tritt A."/>
            <person name="Lipzen A."/>
            <person name="Chen C."/>
            <person name="Johnson J."/>
            <person name="Sharma A."/>
            <person name="Barry K."/>
            <person name="Grigoriev I.V."/>
            <person name="Spatafora J.W."/>
        </authorList>
    </citation>
    <scope>NUCLEOTIDE SEQUENCE [LARGE SCALE GENOMIC DNA]</scope>
    <source>
        <strain evidence="1 2">AM-OR11-056</strain>
    </source>
</reference>
<dbReference type="OrthoDB" id="2340858at2759"/>
<keyword evidence="2" id="KW-1185">Reference proteome</keyword>
<comment type="caution">
    <text evidence="1">The sequence shown here is derived from an EMBL/GenBank/DDBJ whole genome shotgun (WGS) entry which is preliminary data.</text>
</comment>
<protein>
    <submittedName>
        <fullName evidence="1">Uncharacterized protein</fullName>
    </submittedName>
</protein>
<dbReference type="EMBL" id="LVVM01005001">
    <property type="protein sequence ID" value="OJA11580.1"/>
    <property type="molecule type" value="Genomic_DNA"/>
</dbReference>
<name>A0A1J8QIL4_9AGAM</name>
<evidence type="ECO:0000313" key="1">
    <source>
        <dbReference type="EMBL" id="OJA11580.1"/>
    </source>
</evidence>
<proteinExistence type="predicted"/>
<accession>A0A1J8QIL4</accession>
<gene>
    <name evidence="1" type="ORF">AZE42_07512</name>
</gene>
<sequence length="196" mass="22806">MVEKFILRAQDVASKEQQVRPLIYTYYNQEQLLALAKNYPYTLLSPHHARVHPGIDAIVFDARNSIAWLMQVTYESPCIISPKSLLGTVRGSAYDPSPLRPWKLIVATRGQPTPYPFKLSGSRENQHYYFQFWDPRIKSYFMHLRDTDRDLNSSSSPYEQWGFPYKSTRKHSNSLMRRPANWLGHRVCGPRRATGT</sequence>
<organism evidence="1 2">
    <name type="scientific">Rhizopogon vesiculosus</name>
    <dbReference type="NCBI Taxonomy" id="180088"/>
    <lineage>
        <taxon>Eukaryota</taxon>
        <taxon>Fungi</taxon>
        <taxon>Dikarya</taxon>
        <taxon>Basidiomycota</taxon>
        <taxon>Agaricomycotina</taxon>
        <taxon>Agaricomycetes</taxon>
        <taxon>Agaricomycetidae</taxon>
        <taxon>Boletales</taxon>
        <taxon>Suillineae</taxon>
        <taxon>Rhizopogonaceae</taxon>
        <taxon>Rhizopogon</taxon>
    </lineage>
</organism>
<dbReference type="AlphaFoldDB" id="A0A1J8QIL4"/>
<dbReference type="Proteomes" id="UP000183567">
    <property type="component" value="Unassembled WGS sequence"/>
</dbReference>